<reference evidence="1" key="1">
    <citation type="submission" date="2020-09" db="EMBL/GenBank/DDBJ databases">
        <title>Bosea spartocytisi sp. nov. a root nodule endophyte of Spartocytisus supranubius in the high mountain ecosystem fo the Teide National Park (Canary Islands, Spain).</title>
        <authorList>
            <person name="Pulido-Suarez L."/>
            <person name="Peix A."/>
            <person name="Igual J.M."/>
            <person name="Socas-Perez N."/>
            <person name="Velazquez E."/>
            <person name="Flores-Felix J.D."/>
            <person name="Leon-Barrios M."/>
        </authorList>
    </citation>
    <scope>NUCLEOTIDE SEQUENCE</scope>
    <source>
        <strain evidence="1">SSUT16</strain>
    </source>
</reference>
<dbReference type="GO" id="GO:0003677">
    <property type="term" value="F:DNA binding"/>
    <property type="evidence" value="ECO:0007669"/>
    <property type="project" value="InterPro"/>
</dbReference>
<sequence>MNSEQCRVARAMMGWSIKQLSRKVRVAQRTISDFETEGRVRPETRIRIRSIFVTNGIEFIQDDAGVGLKRLFNLDEYICRFGEETSHPRFAEPETPGIEATG</sequence>
<dbReference type="EMBL" id="JACXWY010000042">
    <property type="protein sequence ID" value="MBD3849516.1"/>
    <property type="molecule type" value="Genomic_DNA"/>
</dbReference>
<dbReference type="Gene3D" id="1.10.260.40">
    <property type="entry name" value="lambda repressor-like DNA-binding domains"/>
    <property type="match status" value="1"/>
</dbReference>
<keyword evidence="2" id="KW-1185">Reference proteome</keyword>
<evidence type="ECO:0008006" key="3">
    <source>
        <dbReference type="Google" id="ProtNLM"/>
    </source>
</evidence>
<name>A0A927EE18_9HYPH</name>
<evidence type="ECO:0000313" key="2">
    <source>
        <dbReference type="Proteomes" id="UP000619295"/>
    </source>
</evidence>
<dbReference type="InterPro" id="IPR001387">
    <property type="entry name" value="Cro/C1-type_HTH"/>
</dbReference>
<dbReference type="InterPro" id="IPR010982">
    <property type="entry name" value="Lambda_DNA-bd_dom_sf"/>
</dbReference>
<organism evidence="1 2">
    <name type="scientific">Bosea spartocytisi</name>
    <dbReference type="NCBI Taxonomy" id="2773451"/>
    <lineage>
        <taxon>Bacteria</taxon>
        <taxon>Pseudomonadati</taxon>
        <taxon>Pseudomonadota</taxon>
        <taxon>Alphaproteobacteria</taxon>
        <taxon>Hyphomicrobiales</taxon>
        <taxon>Boseaceae</taxon>
        <taxon>Bosea</taxon>
    </lineage>
</organism>
<gene>
    <name evidence="1" type="ORF">IED13_27790</name>
</gene>
<proteinExistence type="predicted"/>
<dbReference type="SUPFAM" id="SSF47413">
    <property type="entry name" value="lambda repressor-like DNA-binding domains"/>
    <property type="match status" value="1"/>
</dbReference>
<protein>
    <recommendedName>
        <fullName evidence="3">HTH cro/C1-type domain-containing protein</fullName>
    </recommendedName>
</protein>
<dbReference type="RefSeq" id="WP_191126055.1">
    <property type="nucleotide sequence ID" value="NZ_JACXWY010000042.1"/>
</dbReference>
<accession>A0A927EE18</accession>
<comment type="caution">
    <text evidence="1">The sequence shown here is derived from an EMBL/GenBank/DDBJ whole genome shotgun (WGS) entry which is preliminary data.</text>
</comment>
<dbReference type="CDD" id="cd00093">
    <property type="entry name" value="HTH_XRE"/>
    <property type="match status" value="1"/>
</dbReference>
<dbReference type="Proteomes" id="UP000619295">
    <property type="component" value="Unassembled WGS sequence"/>
</dbReference>
<dbReference type="AlphaFoldDB" id="A0A927EE18"/>
<evidence type="ECO:0000313" key="1">
    <source>
        <dbReference type="EMBL" id="MBD3849516.1"/>
    </source>
</evidence>